<proteinExistence type="predicted"/>
<sequence>MTLTSTIIPPFRLARDRIPVIELQIQLNHVHRRLPEDPKEAAAGVLRYDCTNLVRADMPSLGHPGDLDVGVGR</sequence>
<dbReference type="EMBL" id="AP022590">
    <property type="protein sequence ID" value="BBY41255.1"/>
    <property type="molecule type" value="Genomic_DNA"/>
</dbReference>
<keyword evidence="2" id="KW-1185">Reference proteome</keyword>
<evidence type="ECO:0000313" key="1">
    <source>
        <dbReference type="EMBL" id="BBY41255.1"/>
    </source>
</evidence>
<accession>A0ABM7K099</accession>
<dbReference type="Proteomes" id="UP000465812">
    <property type="component" value="Chromosome"/>
</dbReference>
<organism evidence="1 2">
    <name type="scientific">Mycobacterium mantenii</name>
    <dbReference type="NCBI Taxonomy" id="560555"/>
    <lineage>
        <taxon>Bacteria</taxon>
        <taxon>Bacillati</taxon>
        <taxon>Actinomycetota</taxon>
        <taxon>Actinomycetes</taxon>
        <taxon>Mycobacteriales</taxon>
        <taxon>Mycobacteriaceae</taxon>
        <taxon>Mycobacterium</taxon>
        <taxon>Mycobacterium avium complex (MAC)</taxon>
    </lineage>
</organism>
<evidence type="ECO:0000313" key="2">
    <source>
        <dbReference type="Proteomes" id="UP000465812"/>
    </source>
</evidence>
<protein>
    <submittedName>
        <fullName evidence="1">Uncharacterized protein</fullName>
    </submittedName>
</protein>
<reference evidence="1 2" key="1">
    <citation type="journal article" date="2019" name="Emerg. Microbes Infect.">
        <title>Comprehensive subspecies identification of 175 nontuberculous mycobacteria species based on 7547 genomic profiles.</title>
        <authorList>
            <person name="Matsumoto Y."/>
            <person name="Kinjo T."/>
            <person name="Motooka D."/>
            <person name="Nabeya D."/>
            <person name="Jung N."/>
            <person name="Uechi K."/>
            <person name="Horii T."/>
            <person name="Iida T."/>
            <person name="Fujita J."/>
            <person name="Nakamura S."/>
        </authorList>
    </citation>
    <scope>NUCLEOTIDE SEQUENCE [LARGE SCALE GENOMIC DNA]</scope>
    <source>
        <strain evidence="1 2">JCM 18113</strain>
    </source>
</reference>
<name>A0ABM7K099_MYCNT</name>
<gene>
    <name evidence="1" type="ORF">MMAN_53890</name>
</gene>